<dbReference type="Proteomes" id="UP000184109">
    <property type="component" value="Unassembled WGS sequence"/>
</dbReference>
<keyword evidence="1" id="KW-0812">Transmembrane</keyword>
<dbReference type="InterPro" id="IPR006860">
    <property type="entry name" value="FecR"/>
</dbReference>
<accession>A0A1M5UJ19</accession>
<dbReference type="Gene3D" id="2.60.120.1440">
    <property type="match status" value="1"/>
</dbReference>
<feature type="domain" description="Protein FecR C-terminal" evidence="3">
    <location>
        <begin position="306"/>
        <end position="374"/>
    </location>
</feature>
<organism evidence="4 5">
    <name type="scientific">Wenyingzhuangia marina</name>
    <dbReference type="NCBI Taxonomy" id="1195760"/>
    <lineage>
        <taxon>Bacteria</taxon>
        <taxon>Pseudomonadati</taxon>
        <taxon>Bacteroidota</taxon>
        <taxon>Flavobacteriia</taxon>
        <taxon>Flavobacteriales</taxon>
        <taxon>Flavobacteriaceae</taxon>
        <taxon>Wenyingzhuangia</taxon>
    </lineage>
</organism>
<feature type="domain" description="FecR protein" evidence="2">
    <location>
        <begin position="165"/>
        <end position="262"/>
    </location>
</feature>
<dbReference type="STRING" id="1195760.SAMN05444281_1291"/>
<feature type="transmembrane region" description="Helical" evidence="1">
    <location>
        <begin position="72"/>
        <end position="92"/>
    </location>
</feature>
<evidence type="ECO:0000259" key="3">
    <source>
        <dbReference type="Pfam" id="PF16344"/>
    </source>
</evidence>
<keyword evidence="1" id="KW-0472">Membrane</keyword>
<dbReference type="PANTHER" id="PTHR30273">
    <property type="entry name" value="PERIPLASMIC SIGNAL SENSOR AND SIGMA FACTOR ACTIVATOR FECR-RELATED"/>
    <property type="match status" value="1"/>
</dbReference>
<dbReference type="Gene3D" id="3.55.50.30">
    <property type="match status" value="1"/>
</dbReference>
<dbReference type="PANTHER" id="PTHR30273:SF2">
    <property type="entry name" value="PROTEIN FECR"/>
    <property type="match status" value="1"/>
</dbReference>
<dbReference type="Pfam" id="PF16344">
    <property type="entry name" value="FecR_C"/>
    <property type="match status" value="1"/>
</dbReference>
<protein>
    <submittedName>
        <fullName evidence="4">FecR family protein</fullName>
    </submittedName>
</protein>
<evidence type="ECO:0000313" key="5">
    <source>
        <dbReference type="Proteomes" id="UP000184109"/>
    </source>
</evidence>
<gene>
    <name evidence="4" type="ORF">SAMN05444281_1291</name>
</gene>
<evidence type="ECO:0000313" key="4">
    <source>
        <dbReference type="EMBL" id="SHH62898.1"/>
    </source>
</evidence>
<dbReference type="InterPro" id="IPR012373">
    <property type="entry name" value="Ferrdict_sens_TM"/>
</dbReference>
<evidence type="ECO:0000259" key="2">
    <source>
        <dbReference type="Pfam" id="PF04773"/>
    </source>
</evidence>
<dbReference type="Pfam" id="PF04773">
    <property type="entry name" value="FecR"/>
    <property type="match status" value="1"/>
</dbReference>
<keyword evidence="5" id="KW-1185">Reference proteome</keyword>
<sequence>MEFKLIIKKINNTLTKEEEITFSEWYKESKSHRDYFLYVKNHIHVDLDIIDIEKGWLRLDGDLKKRRQEKNIYKYGIAASIAVLFSIGYIFIQKDSKNIKNHTVIAVNEIKAGTDKAILTLANGVDVSLEKGKLYNSQNVSSNGEEIIYKNKEEKDDELVYNYLTVPRGGQFSVKLSDGTQVFLNSESKLKFPVKFIEGLSREVELVYGEAYFDVSPSEDHKGSKFKVLNHSQEVEVIGTEFNIKAYKNEDNVYTTLVEGKVFVTNGVLKRNIEPGQQSIISLNNNYISVHEADIKSEISWKKGVFSFKQKSLREIMKVISRWYNVEVVFVNKNLETVKFNGVFNKSQNIEQILSIMKSTTINGYRIKDKTLIIE</sequence>
<keyword evidence="1" id="KW-1133">Transmembrane helix</keyword>
<evidence type="ECO:0000256" key="1">
    <source>
        <dbReference type="SAM" id="Phobius"/>
    </source>
</evidence>
<proteinExistence type="predicted"/>
<dbReference type="OrthoDB" id="649666at2"/>
<dbReference type="EMBL" id="FQXQ01000002">
    <property type="protein sequence ID" value="SHH62898.1"/>
    <property type="molecule type" value="Genomic_DNA"/>
</dbReference>
<reference evidence="5" key="1">
    <citation type="submission" date="2016-11" db="EMBL/GenBank/DDBJ databases">
        <authorList>
            <person name="Varghese N."/>
            <person name="Submissions S."/>
        </authorList>
    </citation>
    <scope>NUCLEOTIDE SEQUENCE [LARGE SCALE GENOMIC DNA]</scope>
    <source>
        <strain evidence="5">DSM 100572</strain>
    </source>
</reference>
<dbReference type="InterPro" id="IPR032508">
    <property type="entry name" value="FecR_C"/>
</dbReference>
<name>A0A1M5UJ19_9FLAO</name>
<dbReference type="AlphaFoldDB" id="A0A1M5UJ19"/>
<dbReference type="RefSeq" id="WP_073119488.1">
    <property type="nucleotide sequence ID" value="NZ_BMEN01000002.1"/>
</dbReference>
<dbReference type="GO" id="GO:0016989">
    <property type="term" value="F:sigma factor antagonist activity"/>
    <property type="evidence" value="ECO:0007669"/>
    <property type="project" value="TreeGrafter"/>
</dbReference>